<dbReference type="GO" id="GO:0008610">
    <property type="term" value="P:lipid biosynthetic process"/>
    <property type="evidence" value="ECO:0007669"/>
    <property type="project" value="UniProtKB-ARBA"/>
</dbReference>
<gene>
    <name evidence="2" type="ORF">ADL29_28375</name>
</gene>
<dbReference type="GO" id="GO:0044550">
    <property type="term" value="P:secondary metabolite biosynthetic process"/>
    <property type="evidence" value="ECO:0007669"/>
    <property type="project" value="TreeGrafter"/>
</dbReference>
<name>A0A0N0XUA9_9ACTN</name>
<dbReference type="GO" id="GO:0005737">
    <property type="term" value="C:cytoplasm"/>
    <property type="evidence" value="ECO:0007669"/>
    <property type="project" value="TreeGrafter"/>
</dbReference>
<dbReference type="Gene3D" id="3.30.559.10">
    <property type="entry name" value="Chloramphenicol acetyltransferase-like domain"/>
    <property type="match status" value="1"/>
</dbReference>
<comment type="caution">
    <text evidence="2">The sequence shown here is derived from an EMBL/GenBank/DDBJ whole genome shotgun (WGS) entry which is preliminary data.</text>
</comment>
<evidence type="ECO:0000313" key="3">
    <source>
        <dbReference type="Proteomes" id="UP000037982"/>
    </source>
</evidence>
<evidence type="ECO:0000313" key="2">
    <source>
        <dbReference type="EMBL" id="KPC60637.1"/>
    </source>
</evidence>
<dbReference type="Proteomes" id="UP000037982">
    <property type="component" value="Unassembled WGS sequence"/>
</dbReference>
<dbReference type="InterPro" id="IPR023213">
    <property type="entry name" value="CAT-like_dom_sf"/>
</dbReference>
<dbReference type="GO" id="GO:0031177">
    <property type="term" value="F:phosphopantetheine binding"/>
    <property type="evidence" value="ECO:0007669"/>
    <property type="project" value="TreeGrafter"/>
</dbReference>
<dbReference type="RefSeq" id="WP_053926420.1">
    <property type="nucleotide sequence ID" value="NZ_LGKG01000158.1"/>
</dbReference>
<evidence type="ECO:0000259" key="1">
    <source>
        <dbReference type="Pfam" id="PF00668"/>
    </source>
</evidence>
<dbReference type="EMBL" id="LGKG01000158">
    <property type="protein sequence ID" value="KPC60637.1"/>
    <property type="molecule type" value="Genomic_DNA"/>
</dbReference>
<dbReference type="Pfam" id="PF00668">
    <property type="entry name" value="Condensation"/>
    <property type="match status" value="1"/>
</dbReference>
<dbReference type="Gene3D" id="3.30.559.30">
    <property type="entry name" value="Nonribosomal peptide synthetase, condensation domain"/>
    <property type="match status" value="1"/>
</dbReference>
<dbReference type="GO" id="GO:0043041">
    <property type="term" value="P:amino acid activation for nonribosomal peptide biosynthetic process"/>
    <property type="evidence" value="ECO:0007669"/>
    <property type="project" value="TreeGrafter"/>
</dbReference>
<dbReference type="InterPro" id="IPR001242">
    <property type="entry name" value="Condensation_dom"/>
</dbReference>
<organism evidence="2 3">
    <name type="scientific">Streptomyces chattanoogensis</name>
    <dbReference type="NCBI Taxonomy" id="66876"/>
    <lineage>
        <taxon>Bacteria</taxon>
        <taxon>Bacillati</taxon>
        <taxon>Actinomycetota</taxon>
        <taxon>Actinomycetes</taxon>
        <taxon>Kitasatosporales</taxon>
        <taxon>Streptomycetaceae</taxon>
        <taxon>Streptomyces</taxon>
    </lineage>
</organism>
<reference evidence="3" key="1">
    <citation type="submission" date="2015-07" db="EMBL/GenBank/DDBJ databases">
        <authorList>
            <person name="Ju K.-S."/>
            <person name="Doroghazi J.R."/>
            <person name="Metcalf W.W."/>
        </authorList>
    </citation>
    <scope>NUCLEOTIDE SEQUENCE [LARGE SCALE GENOMIC DNA]</scope>
    <source>
        <strain evidence="3">NRRL ISP-5002</strain>
    </source>
</reference>
<accession>A0A0N0XUA9</accession>
<dbReference type="PANTHER" id="PTHR45527:SF1">
    <property type="entry name" value="FATTY ACID SYNTHASE"/>
    <property type="match status" value="1"/>
</dbReference>
<proteinExistence type="predicted"/>
<feature type="domain" description="Condensation" evidence="1">
    <location>
        <begin position="17"/>
        <end position="360"/>
    </location>
</feature>
<dbReference type="PANTHER" id="PTHR45527">
    <property type="entry name" value="NONRIBOSOMAL PEPTIDE SYNTHETASE"/>
    <property type="match status" value="1"/>
</dbReference>
<protein>
    <recommendedName>
        <fullName evidence="1">Condensation domain-containing protein</fullName>
    </recommendedName>
</protein>
<dbReference type="GO" id="GO:0003824">
    <property type="term" value="F:catalytic activity"/>
    <property type="evidence" value="ECO:0007669"/>
    <property type="project" value="InterPro"/>
</dbReference>
<dbReference type="SUPFAM" id="SSF52777">
    <property type="entry name" value="CoA-dependent acyltransferases"/>
    <property type="match status" value="2"/>
</dbReference>
<sequence>MTDPQHSWQQASSPERQFWFAEQIAPGSRANCAVGHIRMDGPLNLPALTAATHTVVLRHEALRTAFVQNGRELRRHVLAAPPVRPPVVLPAGTGFAQAAELLLANRFDIGAGDVHRTAVAPDEDGAAFFLAVHHVAFDGLSHEIYTQDLARAYACETGAADRAAPPVRRSAPVSPDAARHAELRAHWLQALADVPDLPAGGRDMSQRDLARATVAERRTVLSAATVAALRERARQHAVSAFGLVLAAYGQALSELTGADDFCVGTPVSVRSAGDEDEVGCVLNTVPVRLRGLAGPDVIERVWAAVVDGLVNLDLPCDEIIRVCRPHRTRRMPLFQALFAFQSWPRTVHSAGAARFRTVPVQPVGSQAEIQMQVHETGEDTFEGVLQAPESGSWADRLDAFLRSFHHHLDLLLTEPPKESPR</sequence>
<keyword evidence="3" id="KW-1185">Reference proteome</keyword>
<dbReference type="PATRIC" id="fig|66876.3.peg.6219"/>
<dbReference type="AlphaFoldDB" id="A0A0N0XUA9"/>